<dbReference type="InterPro" id="IPR014710">
    <property type="entry name" value="RmlC-like_jellyroll"/>
</dbReference>
<evidence type="ECO:0000259" key="4">
    <source>
        <dbReference type="PROSITE" id="PS50042"/>
    </source>
</evidence>
<dbReference type="Proteomes" id="UP000199409">
    <property type="component" value="Unassembled WGS sequence"/>
</dbReference>
<evidence type="ECO:0000313" key="7">
    <source>
        <dbReference type="Proteomes" id="UP000199409"/>
    </source>
</evidence>
<dbReference type="OrthoDB" id="9815457at2"/>
<evidence type="ECO:0000256" key="2">
    <source>
        <dbReference type="ARBA" id="ARBA00023125"/>
    </source>
</evidence>
<dbReference type="InterPro" id="IPR050397">
    <property type="entry name" value="Env_Response_Regulators"/>
</dbReference>
<dbReference type="InterPro" id="IPR018490">
    <property type="entry name" value="cNMP-bd_dom_sf"/>
</dbReference>
<dbReference type="InterPro" id="IPR036388">
    <property type="entry name" value="WH-like_DNA-bd_sf"/>
</dbReference>
<gene>
    <name evidence="6" type="ORF">SAMN05660420_00818</name>
</gene>
<dbReference type="EMBL" id="FNQN01000002">
    <property type="protein sequence ID" value="SDZ94232.1"/>
    <property type="molecule type" value="Genomic_DNA"/>
</dbReference>
<dbReference type="Pfam" id="PF00027">
    <property type="entry name" value="cNMP_binding"/>
    <property type="match status" value="1"/>
</dbReference>
<dbReference type="RefSeq" id="WP_092344997.1">
    <property type="nucleotide sequence ID" value="NZ_FNQN01000002.1"/>
</dbReference>
<feature type="domain" description="Cyclic nucleotide-binding" evidence="4">
    <location>
        <begin position="53"/>
        <end position="124"/>
    </location>
</feature>
<proteinExistence type="predicted"/>
<sequence>MDKIEETEKDLSRIFSRYLPWMDKPAKELEAVFEKHGTKKSFKKNAVFKFAYEKNDYMYFTKSGICCTFSTTESGQTNISRLLTYGSIFGEVAPFCRVVSLTNTIALEDSVVYKLNYKKFVELISQDEVLVGEAMKMMAWRIYAYHVGVFVKSTYHKEEMMALLFKSLMDYDALENNHAPLKYHLNHQQISELIGASRETVSRTLSQWHKHKILVKEDKDTIVNYQALDLILANCPYHLSQG</sequence>
<dbReference type="GO" id="GO:0003677">
    <property type="term" value="F:DNA binding"/>
    <property type="evidence" value="ECO:0007669"/>
    <property type="project" value="UniProtKB-KW"/>
</dbReference>
<dbReference type="Gene3D" id="1.10.10.10">
    <property type="entry name" value="Winged helix-like DNA-binding domain superfamily/Winged helix DNA-binding domain"/>
    <property type="match status" value="1"/>
</dbReference>
<evidence type="ECO:0000259" key="5">
    <source>
        <dbReference type="PROSITE" id="PS51063"/>
    </source>
</evidence>
<keyword evidence="1" id="KW-0805">Transcription regulation</keyword>
<protein>
    <submittedName>
        <fullName evidence="6">cAMP-binding domain of CRP or a regulatory subunit of cAMP-dependent protein kinases</fullName>
    </submittedName>
</protein>
<dbReference type="InterPro" id="IPR036390">
    <property type="entry name" value="WH_DNA-bd_sf"/>
</dbReference>
<keyword evidence="3" id="KW-0804">Transcription</keyword>
<feature type="domain" description="HTH crp-type" evidence="5">
    <location>
        <begin position="155"/>
        <end position="227"/>
    </location>
</feature>
<dbReference type="InterPro" id="IPR000595">
    <property type="entry name" value="cNMP-bd_dom"/>
</dbReference>
<keyword evidence="2" id="KW-0238">DNA-binding</keyword>
<dbReference type="Gene3D" id="2.60.120.10">
    <property type="entry name" value="Jelly Rolls"/>
    <property type="match status" value="1"/>
</dbReference>
<dbReference type="SMART" id="SM00419">
    <property type="entry name" value="HTH_CRP"/>
    <property type="match status" value="1"/>
</dbReference>
<dbReference type="PROSITE" id="PS50042">
    <property type="entry name" value="CNMP_BINDING_3"/>
    <property type="match status" value="1"/>
</dbReference>
<name>A0A1H3X6H1_9BACT</name>
<keyword evidence="6" id="KW-0418">Kinase</keyword>
<dbReference type="CDD" id="cd00038">
    <property type="entry name" value="CAP_ED"/>
    <property type="match status" value="1"/>
</dbReference>
<dbReference type="GO" id="GO:0005829">
    <property type="term" value="C:cytosol"/>
    <property type="evidence" value="ECO:0007669"/>
    <property type="project" value="TreeGrafter"/>
</dbReference>
<dbReference type="PANTHER" id="PTHR24567:SF28">
    <property type="entry name" value="LISTERIOLYSIN REGULATORY PROTEIN"/>
    <property type="match status" value="1"/>
</dbReference>
<dbReference type="PROSITE" id="PS51063">
    <property type="entry name" value="HTH_CRP_2"/>
    <property type="match status" value="1"/>
</dbReference>
<evidence type="ECO:0000256" key="3">
    <source>
        <dbReference type="ARBA" id="ARBA00023163"/>
    </source>
</evidence>
<keyword evidence="7" id="KW-1185">Reference proteome</keyword>
<dbReference type="STRING" id="37625.SAMN05660420_00818"/>
<dbReference type="Pfam" id="PF13545">
    <property type="entry name" value="HTH_Crp_2"/>
    <property type="match status" value="1"/>
</dbReference>
<dbReference type="PANTHER" id="PTHR24567">
    <property type="entry name" value="CRP FAMILY TRANSCRIPTIONAL REGULATORY PROTEIN"/>
    <property type="match status" value="1"/>
</dbReference>
<dbReference type="AlphaFoldDB" id="A0A1H3X6H1"/>
<dbReference type="SUPFAM" id="SSF51206">
    <property type="entry name" value="cAMP-binding domain-like"/>
    <property type="match status" value="1"/>
</dbReference>
<dbReference type="GO" id="GO:0016301">
    <property type="term" value="F:kinase activity"/>
    <property type="evidence" value="ECO:0007669"/>
    <property type="project" value="UniProtKB-KW"/>
</dbReference>
<reference evidence="6 7" key="1">
    <citation type="submission" date="2016-10" db="EMBL/GenBank/DDBJ databases">
        <authorList>
            <person name="de Groot N.N."/>
        </authorList>
    </citation>
    <scope>NUCLEOTIDE SEQUENCE [LARGE SCALE GENOMIC DNA]</scope>
    <source>
        <strain evidence="6 7">DSM 7343</strain>
    </source>
</reference>
<dbReference type="GO" id="GO:0003700">
    <property type="term" value="F:DNA-binding transcription factor activity"/>
    <property type="evidence" value="ECO:0007669"/>
    <property type="project" value="TreeGrafter"/>
</dbReference>
<evidence type="ECO:0000256" key="1">
    <source>
        <dbReference type="ARBA" id="ARBA00023015"/>
    </source>
</evidence>
<keyword evidence="6" id="KW-0808">Transferase</keyword>
<dbReference type="SUPFAM" id="SSF46785">
    <property type="entry name" value="Winged helix' DNA-binding domain"/>
    <property type="match status" value="1"/>
</dbReference>
<organism evidence="6 7">
    <name type="scientific">Desulfuromusa kysingii</name>
    <dbReference type="NCBI Taxonomy" id="37625"/>
    <lineage>
        <taxon>Bacteria</taxon>
        <taxon>Pseudomonadati</taxon>
        <taxon>Thermodesulfobacteriota</taxon>
        <taxon>Desulfuromonadia</taxon>
        <taxon>Desulfuromonadales</taxon>
        <taxon>Geopsychrobacteraceae</taxon>
        <taxon>Desulfuromusa</taxon>
    </lineage>
</organism>
<accession>A0A1H3X6H1</accession>
<dbReference type="InterPro" id="IPR012318">
    <property type="entry name" value="HTH_CRP"/>
</dbReference>
<evidence type="ECO:0000313" key="6">
    <source>
        <dbReference type="EMBL" id="SDZ94232.1"/>
    </source>
</evidence>